<dbReference type="PANTHER" id="PTHR30050">
    <property type="entry name" value="CHROMOSOMAL REPLICATION INITIATOR PROTEIN DNAA"/>
    <property type="match status" value="1"/>
</dbReference>
<keyword evidence="2" id="KW-0547">Nucleotide-binding</keyword>
<dbReference type="InterPro" id="IPR027417">
    <property type="entry name" value="P-loop_NTPase"/>
</dbReference>
<dbReference type="EMBL" id="JACSNR010000007">
    <property type="protein sequence ID" value="MBM6923621.1"/>
    <property type="molecule type" value="Genomic_DNA"/>
</dbReference>
<gene>
    <name evidence="2" type="ORF">H9X81_07965</name>
</gene>
<keyword evidence="3" id="KW-1185">Reference proteome</keyword>
<dbReference type="InterPro" id="IPR002611">
    <property type="entry name" value="IstB_ATP-bd"/>
</dbReference>
<dbReference type="PANTHER" id="PTHR30050:SF4">
    <property type="entry name" value="ATP-BINDING PROTEIN RV3427C IN INSERTION SEQUENCE-RELATED"/>
    <property type="match status" value="1"/>
</dbReference>
<dbReference type="Proteomes" id="UP000724149">
    <property type="component" value="Unassembled WGS sequence"/>
</dbReference>
<accession>A0ABS2GPU1</accession>
<keyword evidence="2" id="KW-0067">ATP-binding</keyword>
<dbReference type="CDD" id="cd00009">
    <property type="entry name" value="AAA"/>
    <property type="match status" value="1"/>
</dbReference>
<evidence type="ECO:0000313" key="2">
    <source>
        <dbReference type="EMBL" id="MBM6923621.1"/>
    </source>
</evidence>
<protein>
    <submittedName>
        <fullName evidence="2">ATP-binding protein</fullName>
    </submittedName>
</protein>
<reference evidence="2 3" key="1">
    <citation type="journal article" date="2021" name="Sci. Rep.">
        <title>The distribution of antibiotic resistance genes in chicken gut microbiota commensals.</title>
        <authorList>
            <person name="Juricova H."/>
            <person name="Matiasovicova J."/>
            <person name="Kubasova T."/>
            <person name="Cejkova D."/>
            <person name="Rychlik I."/>
        </authorList>
    </citation>
    <scope>NUCLEOTIDE SEQUENCE [LARGE SCALE GENOMIC DNA]</scope>
    <source>
        <strain evidence="2 3">An564</strain>
    </source>
</reference>
<proteinExistence type="predicted"/>
<evidence type="ECO:0000259" key="1">
    <source>
        <dbReference type="Pfam" id="PF01695"/>
    </source>
</evidence>
<comment type="caution">
    <text evidence="2">The sequence shown here is derived from an EMBL/GenBank/DDBJ whole genome shotgun (WGS) entry which is preliminary data.</text>
</comment>
<dbReference type="GO" id="GO:0005524">
    <property type="term" value="F:ATP binding"/>
    <property type="evidence" value="ECO:0007669"/>
    <property type="project" value="UniProtKB-KW"/>
</dbReference>
<organism evidence="2 3">
    <name type="scientific">Hydrogenoanaerobacterium saccharovorans</name>
    <dbReference type="NCBI Taxonomy" id="474960"/>
    <lineage>
        <taxon>Bacteria</taxon>
        <taxon>Bacillati</taxon>
        <taxon>Bacillota</taxon>
        <taxon>Clostridia</taxon>
        <taxon>Eubacteriales</taxon>
        <taxon>Oscillospiraceae</taxon>
        <taxon>Hydrogenoanaerobacterium</taxon>
    </lineage>
</organism>
<dbReference type="RefSeq" id="WP_204721113.1">
    <property type="nucleotide sequence ID" value="NZ_JACSNR010000007.1"/>
</dbReference>
<dbReference type="SUPFAM" id="SSF52540">
    <property type="entry name" value="P-loop containing nucleoside triphosphate hydrolases"/>
    <property type="match status" value="1"/>
</dbReference>
<sequence length="324" mass="36985">MAYPKEIMDKAFETLAERRSQARNDYQYRLQVIREKAPAVEELRRELTGTSAAIARTVLSGVDVEQKLARLRDTNLYMQQHKRELLREAGLPEDYDEMHFTCEDCKDTGYTDGKMCHCVKDLLAGLMLERLSHTANTDNISFASFSLDYYPAEPLPGSKSSARDVMRRALEECRNYADTFTPSSRSMFFQGKTGLGKTHLSLSIAKEVIRKGYNVLYTPAQTLLETLERERFRRGEESYSLNFVLDCDLLILDDLGAEFSTNFSVSVIYNIINSRLVEGKPTIISSNLTAKELEARYSPRVVSRIMGGYYTIPFLGNDIRILKR</sequence>
<dbReference type="Pfam" id="PF01695">
    <property type="entry name" value="IstB_IS21"/>
    <property type="match status" value="1"/>
</dbReference>
<dbReference type="NCBIfam" id="NF005304">
    <property type="entry name" value="PRK06835.1"/>
    <property type="match status" value="1"/>
</dbReference>
<evidence type="ECO:0000313" key="3">
    <source>
        <dbReference type="Proteomes" id="UP000724149"/>
    </source>
</evidence>
<feature type="domain" description="IstB-like ATP-binding" evidence="1">
    <location>
        <begin position="167"/>
        <end position="296"/>
    </location>
</feature>
<name>A0ABS2GPU1_9FIRM</name>
<dbReference type="Gene3D" id="3.40.50.300">
    <property type="entry name" value="P-loop containing nucleotide triphosphate hydrolases"/>
    <property type="match status" value="1"/>
</dbReference>